<keyword evidence="3" id="KW-1133">Transmembrane helix</keyword>
<sequence length="399" mass="44140">MKHFIPDFLTAFSMSAMTAFIVSWLMWMLGQPYWRQGLGLALLSTLSYALAYGSYSLYQVLSGLSWLVASKLFMSLAVGLFTVALQVFRHNHHFKRDLMTVVLPLLSICGCAGLFLTEHVGKFSQWQSTVVFIQTLYCIRILLQMRSRTPGSGWRYVTLGMLIQLAGLVPLLSTRQTSIEISSLSTSNLILVLWLVCLVLVLKLLLVSFGFMLMLRDRTGALQQGQAKLDYLTQLPTRSALIQGLQHATIQASSETVPLTLMIIDIDHFDQLNREHGHLAGDQVIQHVAKTLEQQCRATDLAVRYCAAQFVLLLPNTTIQGAEVLAQRLCDTVRSQPFTLINNSPISITVSIGVHCCIPAADSPWQSLMAGAKAALFSAKQQDGNGFVLSTPSMLNSTR</sequence>
<dbReference type="GO" id="GO:0052621">
    <property type="term" value="F:diguanylate cyclase activity"/>
    <property type="evidence" value="ECO:0007669"/>
    <property type="project" value="UniProtKB-EC"/>
</dbReference>
<feature type="transmembrane region" description="Helical" evidence="3">
    <location>
        <begin position="64"/>
        <end position="85"/>
    </location>
</feature>
<dbReference type="InterPro" id="IPR043128">
    <property type="entry name" value="Rev_trsase/Diguanyl_cyclase"/>
</dbReference>
<dbReference type="InterPro" id="IPR029787">
    <property type="entry name" value="Nucleotide_cyclase"/>
</dbReference>
<proteinExistence type="predicted"/>
<dbReference type="RefSeq" id="WP_166325971.1">
    <property type="nucleotide sequence ID" value="NZ_CP049916.1"/>
</dbReference>
<feature type="transmembrane region" description="Helical" evidence="3">
    <location>
        <begin position="154"/>
        <end position="172"/>
    </location>
</feature>
<evidence type="ECO:0000313" key="5">
    <source>
        <dbReference type="EMBL" id="QIO09558.1"/>
    </source>
</evidence>
<reference evidence="5 6" key="1">
    <citation type="submission" date="2020-03" db="EMBL/GenBank/DDBJ databases">
        <authorList>
            <person name="Zhu W."/>
        </authorList>
    </citation>
    <scope>NUCLEOTIDE SEQUENCE [LARGE SCALE GENOMIC DNA]</scope>
    <source>
        <strain evidence="5 6">185</strain>
    </source>
</reference>
<accession>A0A6G8S691</accession>
<dbReference type="NCBIfam" id="TIGR00254">
    <property type="entry name" value="GGDEF"/>
    <property type="match status" value="1"/>
</dbReference>
<dbReference type="GO" id="GO:0005886">
    <property type="term" value="C:plasma membrane"/>
    <property type="evidence" value="ECO:0007669"/>
    <property type="project" value="TreeGrafter"/>
</dbReference>
<feature type="transmembrane region" description="Helical" evidence="3">
    <location>
        <begin position="37"/>
        <end position="58"/>
    </location>
</feature>
<dbReference type="SUPFAM" id="SSF55073">
    <property type="entry name" value="Nucleotide cyclase"/>
    <property type="match status" value="1"/>
</dbReference>
<dbReference type="PANTHER" id="PTHR45138">
    <property type="entry name" value="REGULATORY COMPONENTS OF SENSORY TRANSDUCTION SYSTEM"/>
    <property type="match status" value="1"/>
</dbReference>
<dbReference type="Proteomes" id="UP000501939">
    <property type="component" value="Chromosome"/>
</dbReference>
<dbReference type="KEGG" id="alj:G8D99_11420"/>
<evidence type="ECO:0000256" key="3">
    <source>
        <dbReference type="SAM" id="Phobius"/>
    </source>
</evidence>
<dbReference type="InterPro" id="IPR000160">
    <property type="entry name" value="GGDEF_dom"/>
</dbReference>
<dbReference type="AlphaFoldDB" id="A0A6G8S691"/>
<feature type="transmembrane region" description="Helical" evidence="3">
    <location>
        <begin position="97"/>
        <end position="117"/>
    </location>
</feature>
<evidence type="ECO:0000313" key="6">
    <source>
        <dbReference type="Proteomes" id="UP000501939"/>
    </source>
</evidence>
<evidence type="ECO:0000259" key="4">
    <source>
        <dbReference type="PROSITE" id="PS50887"/>
    </source>
</evidence>
<feature type="domain" description="GGDEF" evidence="4">
    <location>
        <begin position="257"/>
        <end position="392"/>
    </location>
</feature>
<dbReference type="SMART" id="SM00267">
    <property type="entry name" value="GGDEF"/>
    <property type="match status" value="1"/>
</dbReference>
<evidence type="ECO:0000256" key="1">
    <source>
        <dbReference type="ARBA" id="ARBA00012528"/>
    </source>
</evidence>
<comment type="catalytic activity">
    <reaction evidence="2">
        <text>2 GTP = 3',3'-c-di-GMP + 2 diphosphate</text>
        <dbReference type="Rhea" id="RHEA:24898"/>
        <dbReference type="ChEBI" id="CHEBI:33019"/>
        <dbReference type="ChEBI" id="CHEBI:37565"/>
        <dbReference type="ChEBI" id="CHEBI:58805"/>
        <dbReference type="EC" id="2.7.7.65"/>
    </reaction>
</comment>
<dbReference type="Pfam" id="PF00990">
    <property type="entry name" value="GGDEF"/>
    <property type="match status" value="1"/>
</dbReference>
<gene>
    <name evidence="5" type="ORF">G8D99_11420</name>
</gene>
<keyword evidence="3" id="KW-0812">Transmembrane</keyword>
<dbReference type="EMBL" id="CP049916">
    <property type="protein sequence ID" value="QIO09558.1"/>
    <property type="molecule type" value="Genomic_DNA"/>
</dbReference>
<dbReference type="PANTHER" id="PTHR45138:SF9">
    <property type="entry name" value="DIGUANYLATE CYCLASE DGCM-RELATED"/>
    <property type="match status" value="1"/>
</dbReference>
<dbReference type="GO" id="GO:0043709">
    <property type="term" value="P:cell adhesion involved in single-species biofilm formation"/>
    <property type="evidence" value="ECO:0007669"/>
    <property type="project" value="TreeGrafter"/>
</dbReference>
<dbReference type="CDD" id="cd01949">
    <property type="entry name" value="GGDEF"/>
    <property type="match status" value="1"/>
</dbReference>
<feature type="transmembrane region" description="Helical" evidence="3">
    <location>
        <begin position="192"/>
        <end position="215"/>
    </location>
</feature>
<keyword evidence="3" id="KW-0472">Membrane</keyword>
<protein>
    <recommendedName>
        <fullName evidence="1">diguanylate cyclase</fullName>
        <ecNumber evidence="1">2.7.7.65</ecNumber>
    </recommendedName>
</protein>
<dbReference type="GO" id="GO:1902201">
    <property type="term" value="P:negative regulation of bacterial-type flagellum-dependent cell motility"/>
    <property type="evidence" value="ECO:0007669"/>
    <property type="project" value="TreeGrafter"/>
</dbReference>
<feature type="transmembrane region" description="Helical" evidence="3">
    <location>
        <begin position="12"/>
        <end position="30"/>
    </location>
</feature>
<dbReference type="PROSITE" id="PS50887">
    <property type="entry name" value="GGDEF"/>
    <property type="match status" value="1"/>
</dbReference>
<feature type="transmembrane region" description="Helical" evidence="3">
    <location>
        <begin position="123"/>
        <end position="142"/>
    </location>
</feature>
<organism evidence="5 6">
    <name type="scientific">Acinetobacter lanii</name>
    <dbReference type="NCBI Taxonomy" id="2715163"/>
    <lineage>
        <taxon>Bacteria</taxon>
        <taxon>Pseudomonadati</taxon>
        <taxon>Pseudomonadota</taxon>
        <taxon>Gammaproteobacteria</taxon>
        <taxon>Moraxellales</taxon>
        <taxon>Moraxellaceae</taxon>
        <taxon>Acinetobacter</taxon>
    </lineage>
</organism>
<keyword evidence="6" id="KW-1185">Reference proteome</keyword>
<name>A0A6G8S691_9GAMM</name>
<dbReference type="EC" id="2.7.7.65" evidence="1"/>
<dbReference type="Gene3D" id="3.30.70.270">
    <property type="match status" value="1"/>
</dbReference>
<evidence type="ECO:0000256" key="2">
    <source>
        <dbReference type="ARBA" id="ARBA00034247"/>
    </source>
</evidence>
<dbReference type="InterPro" id="IPR050469">
    <property type="entry name" value="Diguanylate_Cyclase"/>
</dbReference>